<feature type="compositionally biased region" description="Acidic residues" evidence="1">
    <location>
        <begin position="45"/>
        <end position="59"/>
    </location>
</feature>
<dbReference type="PANTHER" id="PTHR31195:SF2">
    <property type="entry name" value="GEO02494P1"/>
    <property type="match status" value="1"/>
</dbReference>
<name>A0A0B6Y8J8_9EUPU</name>
<dbReference type="PANTHER" id="PTHR31195">
    <property type="entry name" value="GEO02494P1"/>
    <property type="match status" value="1"/>
</dbReference>
<accession>A0A0B6Y8J8</accession>
<reference evidence="3" key="1">
    <citation type="submission" date="2014-12" db="EMBL/GenBank/DDBJ databases">
        <title>Insight into the proteome of Arion vulgaris.</title>
        <authorList>
            <person name="Aradska J."/>
            <person name="Bulat T."/>
            <person name="Smidak R."/>
            <person name="Sarate P."/>
            <person name="Gangsoo J."/>
            <person name="Sialana F."/>
            <person name="Bilban M."/>
            <person name="Lubec G."/>
        </authorList>
    </citation>
    <scope>NUCLEOTIDE SEQUENCE</scope>
    <source>
        <tissue evidence="3">Skin</tissue>
    </source>
</reference>
<dbReference type="Pfam" id="PF15377">
    <property type="entry name" value="DUF4604"/>
    <property type="match status" value="1"/>
</dbReference>
<evidence type="ECO:0000259" key="2">
    <source>
        <dbReference type="Pfam" id="PF15377"/>
    </source>
</evidence>
<dbReference type="InterPro" id="IPR040219">
    <property type="entry name" value="KIAA1143-like"/>
</dbReference>
<feature type="domain" description="DUF4604" evidence="2">
    <location>
        <begin position="9"/>
        <end position="149"/>
    </location>
</feature>
<organism evidence="3">
    <name type="scientific">Arion vulgaris</name>
    <dbReference type="NCBI Taxonomy" id="1028688"/>
    <lineage>
        <taxon>Eukaryota</taxon>
        <taxon>Metazoa</taxon>
        <taxon>Spiralia</taxon>
        <taxon>Lophotrochozoa</taxon>
        <taxon>Mollusca</taxon>
        <taxon>Gastropoda</taxon>
        <taxon>Heterobranchia</taxon>
        <taxon>Euthyneura</taxon>
        <taxon>Panpulmonata</taxon>
        <taxon>Eupulmonata</taxon>
        <taxon>Stylommatophora</taxon>
        <taxon>Helicina</taxon>
        <taxon>Arionoidea</taxon>
        <taxon>Arionidae</taxon>
        <taxon>Arion</taxon>
    </lineage>
</organism>
<sequence length="153" mass="17152">MPRAQPRQGVKYVNNEEPAFIKQFKEKIGYKEGPDINSKRNIPNFDEDEEDDGAPEAEEEKPIVVVIKSGDLTAEEADVEQKQIDEGPAKLDEKITFKKPIKRSKETAEASTESTVVDKKQKRGNEKKGAKSLTKRTKNTSLLSFGDEEDEGV</sequence>
<proteinExistence type="predicted"/>
<dbReference type="InterPro" id="IPR027911">
    <property type="entry name" value="DUF4604"/>
</dbReference>
<feature type="region of interest" description="Disordered" evidence="1">
    <location>
        <begin position="27"/>
        <end position="62"/>
    </location>
</feature>
<gene>
    <name evidence="3" type="primary">ORF15748</name>
</gene>
<dbReference type="EMBL" id="HACG01005306">
    <property type="protein sequence ID" value="CEK52171.1"/>
    <property type="molecule type" value="Transcribed_RNA"/>
</dbReference>
<evidence type="ECO:0000256" key="1">
    <source>
        <dbReference type="SAM" id="MobiDB-lite"/>
    </source>
</evidence>
<evidence type="ECO:0000313" key="3">
    <source>
        <dbReference type="EMBL" id="CEK52171.1"/>
    </source>
</evidence>
<feature type="compositionally biased region" description="Basic and acidic residues" evidence="1">
    <location>
        <begin position="27"/>
        <end position="38"/>
    </location>
</feature>
<protein>
    <recommendedName>
        <fullName evidence="2">DUF4604 domain-containing protein</fullName>
    </recommendedName>
</protein>
<feature type="region of interest" description="Disordered" evidence="1">
    <location>
        <begin position="102"/>
        <end position="153"/>
    </location>
</feature>
<feature type="compositionally biased region" description="Basic and acidic residues" evidence="1">
    <location>
        <begin position="116"/>
        <end position="129"/>
    </location>
</feature>
<dbReference type="AlphaFoldDB" id="A0A0B6Y8J8"/>